<dbReference type="SUPFAM" id="SSF46785">
    <property type="entry name" value="Winged helix' DNA-binding domain"/>
    <property type="match status" value="1"/>
</dbReference>
<dbReference type="PANTHER" id="PTHR10015:SF206">
    <property type="entry name" value="HSF-TYPE DNA-BINDING DOMAIN-CONTAINING PROTEIN"/>
    <property type="match status" value="1"/>
</dbReference>
<dbReference type="InterPro" id="IPR036388">
    <property type="entry name" value="WH-like_DNA-bd_sf"/>
</dbReference>
<dbReference type="InterPro" id="IPR036390">
    <property type="entry name" value="WH_DNA-bd_sf"/>
</dbReference>
<dbReference type="AlphaFoldDB" id="A0AAD8XS22"/>
<feature type="compositionally biased region" description="Basic and acidic residues" evidence="5">
    <location>
        <begin position="149"/>
        <end position="162"/>
    </location>
</feature>
<dbReference type="EMBL" id="JATAAI010000063">
    <property type="protein sequence ID" value="KAK1732578.1"/>
    <property type="molecule type" value="Genomic_DNA"/>
</dbReference>
<evidence type="ECO:0000256" key="5">
    <source>
        <dbReference type="SAM" id="MobiDB-lite"/>
    </source>
</evidence>
<dbReference type="InterPro" id="IPR000232">
    <property type="entry name" value="HSF_DNA-bd"/>
</dbReference>
<feature type="domain" description="HSF-type DNA-binding" evidence="6">
    <location>
        <begin position="11"/>
        <end position="107"/>
    </location>
</feature>
<proteinExistence type="inferred from homology"/>
<keyword evidence="2" id="KW-0238">DNA-binding</keyword>
<evidence type="ECO:0000256" key="1">
    <source>
        <dbReference type="ARBA" id="ARBA00004123"/>
    </source>
</evidence>
<dbReference type="SMART" id="SM00415">
    <property type="entry name" value="HSF"/>
    <property type="match status" value="1"/>
</dbReference>
<evidence type="ECO:0000313" key="8">
    <source>
        <dbReference type="Proteomes" id="UP001224775"/>
    </source>
</evidence>
<feature type="compositionally biased region" description="Low complexity" evidence="5">
    <location>
        <begin position="133"/>
        <end position="148"/>
    </location>
</feature>
<gene>
    <name evidence="7" type="ORF">QTG54_016719</name>
</gene>
<comment type="caution">
    <text evidence="7">The sequence shown here is derived from an EMBL/GenBank/DDBJ whole genome shotgun (WGS) entry which is preliminary data.</text>
</comment>
<dbReference type="Pfam" id="PF00447">
    <property type="entry name" value="HSF_DNA-bind"/>
    <property type="match status" value="1"/>
</dbReference>
<organism evidence="7 8">
    <name type="scientific">Skeletonema marinoi</name>
    <dbReference type="NCBI Taxonomy" id="267567"/>
    <lineage>
        <taxon>Eukaryota</taxon>
        <taxon>Sar</taxon>
        <taxon>Stramenopiles</taxon>
        <taxon>Ochrophyta</taxon>
        <taxon>Bacillariophyta</taxon>
        <taxon>Coscinodiscophyceae</taxon>
        <taxon>Thalassiosirophycidae</taxon>
        <taxon>Thalassiosirales</taxon>
        <taxon>Skeletonemataceae</taxon>
        <taxon>Skeletonema</taxon>
        <taxon>Skeletonema marinoi-dohrnii complex</taxon>
    </lineage>
</organism>
<evidence type="ECO:0000256" key="2">
    <source>
        <dbReference type="ARBA" id="ARBA00023125"/>
    </source>
</evidence>
<comment type="subcellular location">
    <subcellularLocation>
        <location evidence="1">Nucleus</location>
    </subcellularLocation>
</comment>
<dbReference type="Gene3D" id="1.10.10.10">
    <property type="entry name" value="Winged helix-like DNA-binding domain superfamily/Winged helix DNA-binding domain"/>
    <property type="match status" value="1"/>
</dbReference>
<keyword evidence="7" id="KW-0346">Stress response</keyword>
<sequence length="338" mass="37852">MKMNEKQQQQQQQTFPFKLYEMLEYARASGYSSSISWLADGTGFVIHDKDAMMNGITPMFFNHTKFRSFTRQLNLWGFLRTNPRGDNWKHKDFLRERPDLLKEIVRIEIKSNSNSAMKQVNMRTSSSRSSNIKATASSRSAGTGSKSAAEVKGKRVKTEVERVVSPPSHSQAQTDSNPTQLSYDYDNCSADASAAVVALQALRYLHATQSQGSVFQYCSANVKHDLQSHNQDSVSMLSSVQMFSDSDETTTTTATTTTTTTQTQVASTQQKAVVNTTHATHRSSDVNATRVQIQPFSDDELMHLADIFEKDSPSHDDDLRSILSLDRESTVEDFMLAE</sequence>
<accession>A0AAD8XS22</accession>
<evidence type="ECO:0000313" key="7">
    <source>
        <dbReference type="EMBL" id="KAK1732578.1"/>
    </source>
</evidence>
<dbReference type="GO" id="GO:0043565">
    <property type="term" value="F:sequence-specific DNA binding"/>
    <property type="evidence" value="ECO:0007669"/>
    <property type="project" value="InterPro"/>
</dbReference>
<reference evidence="7" key="1">
    <citation type="submission" date="2023-06" db="EMBL/GenBank/DDBJ databases">
        <title>Survivors Of The Sea: Transcriptome response of Skeletonema marinoi to long-term dormancy.</title>
        <authorList>
            <person name="Pinder M.I.M."/>
            <person name="Kourtchenko O."/>
            <person name="Robertson E.K."/>
            <person name="Larsson T."/>
            <person name="Maumus F."/>
            <person name="Osuna-Cruz C.M."/>
            <person name="Vancaester E."/>
            <person name="Stenow R."/>
            <person name="Vandepoele K."/>
            <person name="Ploug H."/>
            <person name="Bruchert V."/>
            <person name="Godhe A."/>
            <person name="Topel M."/>
        </authorList>
    </citation>
    <scope>NUCLEOTIDE SEQUENCE</scope>
    <source>
        <strain evidence="7">R05AC</strain>
    </source>
</reference>
<feature type="compositionally biased region" description="Polar residues" evidence="5">
    <location>
        <begin position="115"/>
        <end position="132"/>
    </location>
</feature>
<name>A0AAD8XS22_9STRA</name>
<dbReference type="Proteomes" id="UP001224775">
    <property type="component" value="Unassembled WGS sequence"/>
</dbReference>
<keyword evidence="8" id="KW-1185">Reference proteome</keyword>
<feature type="compositionally biased region" description="Polar residues" evidence="5">
    <location>
        <begin position="167"/>
        <end position="180"/>
    </location>
</feature>
<protein>
    <submittedName>
        <fullName evidence="7">Heat shock factor family protein</fullName>
    </submittedName>
</protein>
<dbReference type="GO" id="GO:0005634">
    <property type="term" value="C:nucleus"/>
    <property type="evidence" value="ECO:0007669"/>
    <property type="project" value="UniProtKB-SubCell"/>
</dbReference>
<dbReference type="GO" id="GO:0003700">
    <property type="term" value="F:DNA-binding transcription factor activity"/>
    <property type="evidence" value="ECO:0007669"/>
    <property type="project" value="InterPro"/>
</dbReference>
<keyword evidence="3" id="KW-0539">Nucleus</keyword>
<comment type="similarity">
    <text evidence="4">Belongs to the HSF family.</text>
</comment>
<dbReference type="PANTHER" id="PTHR10015">
    <property type="entry name" value="HEAT SHOCK TRANSCRIPTION FACTOR"/>
    <property type="match status" value="1"/>
</dbReference>
<feature type="region of interest" description="Disordered" evidence="5">
    <location>
        <begin position="115"/>
        <end position="180"/>
    </location>
</feature>
<evidence type="ECO:0000256" key="3">
    <source>
        <dbReference type="ARBA" id="ARBA00023242"/>
    </source>
</evidence>
<dbReference type="FunFam" id="1.10.10.10:FF:000479">
    <property type="entry name" value="Predicted protein"/>
    <property type="match status" value="1"/>
</dbReference>
<evidence type="ECO:0000256" key="4">
    <source>
        <dbReference type="RuleBase" id="RU004020"/>
    </source>
</evidence>
<evidence type="ECO:0000259" key="6">
    <source>
        <dbReference type="SMART" id="SM00415"/>
    </source>
</evidence>